<dbReference type="PROSITE" id="PS51257">
    <property type="entry name" value="PROKAR_LIPOPROTEIN"/>
    <property type="match status" value="1"/>
</dbReference>
<dbReference type="SUPFAM" id="SSF49785">
    <property type="entry name" value="Galactose-binding domain-like"/>
    <property type="match status" value="1"/>
</dbReference>
<dbReference type="Proteomes" id="UP000585050">
    <property type="component" value="Unassembled WGS sequence"/>
</dbReference>
<reference evidence="1 2" key="1">
    <citation type="submission" date="2020-04" db="EMBL/GenBank/DDBJ databases">
        <title>Flammeovirga sp. SR4, a novel species isolated from seawater.</title>
        <authorList>
            <person name="Wang X."/>
        </authorList>
    </citation>
    <scope>NUCLEOTIDE SEQUENCE [LARGE SCALE GENOMIC DNA]</scope>
    <source>
        <strain evidence="1 2">SR4</strain>
    </source>
</reference>
<evidence type="ECO:0000313" key="2">
    <source>
        <dbReference type="Proteomes" id="UP000585050"/>
    </source>
</evidence>
<sequence>MKLKGTNFFMVLFCLMTFFSCKEEFEYDKITDIYVFSTESNSKDLVTTLGGTFSFTDASRGEYVREWTIDGPSYFTNNEDTVLTEHIAHVQFENTGVVPVKIQLDFGDEELNYDSTFYITVYDSAVTPDFEVIEIEGDYVESNGKYIMESGAFVTFKSTSQGQPDTFEWLTTLDQTVKDSVARIEFVKPGVYDIGLFASRKEPVKGTGNTIYKNGLIEVVPSTVPFRVDQMTQDEEGNIFVKFNRDLDLETITDSTINNFTIRDADNNVLTINHLAASGEVNNTIILFVDPTFSQLYVTYNHSGEAGDLQSIDGVKLEEFTDMEVEGYQHNFFTNGSFENSTYAPFNDGKWVGSGAMNVIKDATTAVDGDYYLQVDFEPYEHKNGNGSKLTIEMTEGYFPVSAEYNYTFEFYAKAVGNIRVLKVTLKDADTGDSMNKTFQDQLVDGEWVKITYFSNEPITKEFINTNVQFDFIAEPNETAQLLVDHLVFSQH</sequence>
<gene>
    <name evidence="1" type="ORF">HGP29_11480</name>
</gene>
<evidence type="ECO:0000313" key="1">
    <source>
        <dbReference type="EMBL" id="NLR91834.1"/>
    </source>
</evidence>
<dbReference type="EMBL" id="JABAIL010000003">
    <property type="protein sequence ID" value="NLR91834.1"/>
    <property type="molecule type" value="Genomic_DNA"/>
</dbReference>
<dbReference type="RefSeq" id="WP_168882547.1">
    <property type="nucleotide sequence ID" value="NZ_JABAIL010000003.1"/>
</dbReference>
<comment type="caution">
    <text evidence="1">The sequence shown here is derived from an EMBL/GenBank/DDBJ whole genome shotgun (WGS) entry which is preliminary data.</text>
</comment>
<name>A0A7X8XW31_9BACT</name>
<keyword evidence="2" id="KW-1185">Reference proteome</keyword>
<accession>A0A7X8XW31</accession>
<proteinExistence type="predicted"/>
<organism evidence="1 2">
    <name type="scientific">Flammeovirga agarivorans</name>
    <dbReference type="NCBI Taxonomy" id="2726742"/>
    <lineage>
        <taxon>Bacteria</taxon>
        <taxon>Pseudomonadati</taxon>
        <taxon>Bacteroidota</taxon>
        <taxon>Cytophagia</taxon>
        <taxon>Cytophagales</taxon>
        <taxon>Flammeovirgaceae</taxon>
        <taxon>Flammeovirga</taxon>
    </lineage>
</organism>
<dbReference type="AlphaFoldDB" id="A0A7X8XW31"/>
<dbReference type="Gene3D" id="2.60.120.260">
    <property type="entry name" value="Galactose-binding domain-like"/>
    <property type="match status" value="1"/>
</dbReference>
<dbReference type="InterPro" id="IPR008979">
    <property type="entry name" value="Galactose-bd-like_sf"/>
</dbReference>
<protein>
    <submittedName>
        <fullName evidence="1">Uncharacterized protein</fullName>
    </submittedName>
</protein>